<dbReference type="Pfam" id="PF13193">
    <property type="entry name" value="AMP-binding_C"/>
    <property type="match status" value="1"/>
</dbReference>
<dbReference type="RefSeq" id="WP_221287958.1">
    <property type="nucleotide sequence ID" value="NZ_AP024597.1"/>
</dbReference>
<dbReference type="AlphaFoldDB" id="A0A8D5ZKF9"/>
<dbReference type="InterPro" id="IPR000873">
    <property type="entry name" value="AMP-dep_synth/lig_dom"/>
</dbReference>
<dbReference type="InterPro" id="IPR032387">
    <property type="entry name" value="ACAS_N"/>
</dbReference>
<dbReference type="InterPro" id="IPR045851">
    <property type="entry name" value="AMP-bd_C_sf"/>
</dbReference>
<keyword evidence="4" id="KW-0067">ATP-binding</keyword>
<evidence type="ECO:0000259" key="5">
    <source>
        <dbReference type="Pfam" id="PF00501"/>
    </source>
</evidence>
<evidence type="ECO:0000259" key="6">
    <source>
        <dbReference type="Pfam" id="PF13193"/>
    </source>
</evidence>
<keyword evidence="2" id="KW-0436">Ligase</keyword>
<evidence type="ECO:0000256" key="1">
    <source>
        <dbReference type="ARBA" id="ARBA00006432"/>
    </source>
</evidence>
<evidence type="ECO:0000256" key="3">
    <source>
        <dbReference type="ARBA" id="ARBA00022741"/>
    </source>
</evidence>
<dbReference type="InterPro" id="IPR042099">
    <property type="entry name" value="ANL_N_sf"/>
</dbReference>
<evidence type="ECO:0000313" key="8">
    <source>
        <dbReference type="EMBL" id="BCU71222.1"/>
    </source>
</evidence>
<dbReference type="SUPFAM" id="SSF56801">
    <property type="entry name" value="Acetyl-CoA synthetase-like"/>
    <property type="match status" value="1"/>
</dbReference>
<dbReference type="PANTHER" id="PTHR24095">
    <property type="entry name" value="ACETYL-COENZYME A SYNTHETASE"/>
    <property type="match status" value="1"/>
</dbReference>
<reference evidence="8 9" key="1">
    <citation type="submission" date="2021-04" db="EMBL/GenBank/DDBJ databases">
        <title>Complete genome sequence of Stygiolobus sp. KN-1.</title>
        <authorList>
            <person name="Nakamura K."/>
            <person name="Sakai H."/>
            <person name="Kurosawa N."/>
        </authorList>
    </citation>
    <scope>NUCLEOTIDE SEQUENCE [LARGE SCALE GENOMIC DNA]</scope>
    <source>
        <strain evidence="8 9">KN-1</strain>
    </source>
</reference>
<dbReference type="GeneID" id="66164244"/>
<proteinExistence type="inferred from homology"/>
<dbReference type="PANTHER" id="PTHR24095:SF232">
    <property type="entry name" value="ACETYL-COENZYME A SYNTHETASE"/>
    <property type="match status" value="1"/>
</dbReference>
<evidence type="ECO:0000259" key="7">
    <source>
        <dbReference type="Pfam" id="PF16177"/>
    </source>
</evidence>
<comment type="similarity">
    <text evidence="1">Belongs to the ATP-dependent AMP-binding enzyme family.</text>
</comment>
<organism evidence="8 9">
    <name type="scientific">Stygiolobus caldivivus</name>
    <dbReference type="NCBI Taxonomy" id="2824673"/>
    <lineage>
        <taxon>Archaea</taxon>
        <taxon>Thermoproteota</taxon>
        <taxon>Thermoprotei</taxon>
        <taxon>Sulfolobales</taxon>
        <taxon>Sulfolobaceae</taxon>
        <taxon>Stygiolobus</taxon>
    </lineage>
</organism>
<evidence type="ECO:0000256" key="2">
    <source>
        <dbReference type="ARBA" id="ARBA00022598"/>
    </source>
</evidence>
<dbReference type="Proteomes" id="UP000825123">
    <property type="component" value="Chromosome"/>
</dbReference>
<dbReference type="KEGG" id="csty:KN1_25190"/>
<dbReference type="Gene3D" id="3.30.300.30">
    <property type="match status" value="1"/>
</dbReference>
<evidence type="ECO:0000256" key="4">
    <source>
        <dbReference type="ARBA" id="ARBA00022840"/>
    </source>
</evidence>
<accession>A0A8D5ZKF9</accession>
<feature type="domain" description="AMP-dependent synthetase/ligase" evidence="5">
    <location>
        <begin position="66"/>
        <end position="449"/>
    </location>
</feature>
<dbReference type="GO" id="GO:0006085">
    <property type="term" value="P:acetyl-CoA biosynthetic process"/>
    <property type="evidence" value="ECO:0007669"/>
    <property type="project" value="TreeGrafter"/>
</dbReference>
<keyword evidence="9" id="KW-1185">Reference proteome</keyword>
<dbReference type="GO" id="GO:0005524">
    <property type="term" value="F:ATP binding"/>
    <property type="evidence" value="ECO:0007669"/>
    <property type="project" value="UniProtKB-KW"/>
</dbReference>
<dbReference type="Pfam" id="PF16177">
    <property type="entry name" value="ACAS_N"/>
    <property type="match status" value="1"/>
</dbReference>
<dbReference type="Pfam" id="PF00501">
    <property type="entry name" value="AMP-binding"/>
    <property type="match status" value="1"/>
</dbReference>
<dbReference type="Gene3D" id="3.40.50.12780">
    <property type="entry name" value="N-terminal domain of ligase-like"/>
    <property type="match status" value="1"/>
</dbReference>
<keyword evidence="3" id="KW-0547">Nucleotide-binding</keyword>
<gene>
    <name evidence="8" type="ORF">KN1_25190</name>
</gene>
<dbReference type="PROSITE" id="PS00455">
    <property type="entry name" value="AMP_BINDING"/>
    <property type="match status" value="1"/>
</dbReference>
<feature type="domain" description="AMP-binding enzyme C-terminal" evidence="6">
    <location>
        <begin position="508"/>
        <end position="584"/>
    </location>
</feature>
<evidence type="ECO:0000313" key="9">
    <source>
        <dbReference type="Proteomes" id="UP000825123"/>
    </source>
</evidence>
<dbReference type="InterPro" id="IPR025110">
    <property type="entry name" value="AMP-bd_C"/>
</dbReference>
<protein>
    <submittedName>
        <fullName evidence="8">Acetyl-CoA synthetase</fullName>
    </submittedName>
</protein>
<name>A0A8D5ZKF9_9CREN</name>
<feature type="domain" description="Acetyl-coenzyme A synthetase N-terminal" evidence="7">
    <location>
        <begin position="9"/>
        <end position="63"/>
    </location>
</feature>
<sequence length="628" mass="71291">MREISLDEYLKLWRESIERPEEFWDSIAKELIWFKPYTKVLDYKSPDNYRWFVNGEINIAYNALDRWVKQGRGDKVAILWLNEFQQEKKYTYSQLYDLTLKIASFIRQYASNRDTVLLYMPMVVEAGAVMLGSARAGTIHTVVFSGFGVKALAERIKSARPKIIFTADVTYRRGRSIELKKVVDEAIKESQVQVEKVVVLNREGKSDFKENRDIDFSELSKINTSQEIAKTSSEDPLFILYTSGTTGRPKGIVHAMGSYTVWDYAHVKWLYDFSGNKKLLTTADLGWINGHSYSLYGVLLNYGTSIWYEGVLDYPHPGVMWEIIEKYRVEYVWTAPTLIKMLMKYGDEHVNKFDTSSLEIFVTAGESLGIEALNWLRNNVKAEKIFEVWGQTENSGYIASPGGSYYGFVEIKDGSVGLPLPSIKIKIVDDGGNELPSRKAGNIIVVTPSPAFMIGLWNDERYEKYYTRFKYYETGDYGYLDEDGYLYILGRSDDVLKIAGHRIGVAEIENAAYIPEVAEVAVVGVPDTIRGEIAIIFAVPREGVKDLVEVKQKILDSVKRNLGAIAVVKDVVFVNKLPHTRTGKIMRRVLKSLATGKDIGDISSLEDEASVEEAKRALSEIKVVDKFE</sequence>
<dbReference type="EMBL" id="AP024597">
    <property type="protein sequence ID" value="BCU71222.1"/>
    <property type="molecule type" value="Genomic_DNA"/>
</dbReference>
<dbReference type="InterPro" id="IPR020845">
    <property type="entry name" value="AMP-binding_CS"/>
</dbReference>
<dbReference type="GO" id="GO:0003987">
    <property type="term" value="F:acetate-CoA ligase activity"/>
    <property type="evidence" value="ECO:0007669"/>
    <property type="project" value="TreeGrafter"/>
</dbReference>